<dbReference type="Gene3D" id="3.40.50.280">
    <property type="entry name" value="Cobalamin-binding domain"/>
    <property type="match status" value="1"/>
</dbReference>
<keyword evidence="5" id="KW-0479">Metal-binding</keyword>
<dbReference type="SUPFAM" id="SSF102114">
    <property type="entry name" value="Radical SAM enzymes"/>
    <property type="match status" value="1"/>
</dbReference>
<name>A0AAQ4CSE4_9CREN</name>
<evidence type="ECO:0000259" key="8">
    <source>
        <dbReference type="PROSITE" id="PS51332"/>
    </source>
</evidence>
<accession>A0AAQ4CSE4</accession>
<evidence type="ECO:0000259" key="9">
    <source>
        <dbReference type="PROSITE" id="PS51918"/>
    </source>
</evidence>
<feature type="domain" description="B12-binding" evidence="8">
    <location>
        <begin position="1"/>
        <end position="111"/>
    </location>
</feature>
<dbReference type="SMART" id="SM00729">
    <property type="entry name" value="Elp3"/>
    <property type="match status" value="1"/>
</dbReference>
<evidence type="ECO:0000256" key="3">
    <source>
        <dbReference type="ARBA" id="ARBA00022679"/>
    </source>
</evidence>
<feature type="domain" description="Radical SAM core" evidence="9">
    <location>
        <begin position="159"/>
        <end position="389"/>
    </location>
</feature>
<dbReference type="InterPro" id="IPR023404">
    <property type="entry name" value="rSAM_horseshoe"/>
</dbReference>
<dbReference type="GO" id="GO:0003824">
    <property type="term" value="F:catalytic activity"/>
    <property type="evidence" value="ECO:0007669"/>
    <property type="project" value="InterPro"/>
</dbReference>
<dbReference type="InterPro" id="IPR006638">
    <property type="entry name" value="Elp3/MiaA/NifB-like_rSAM"/>
</dbReference>
<dbReference type="PANTHER" id="PTHR43409:SF7">
    <property type="entry name" value="BLL1977 PROTEIN"/>
    <property type="match status" value="1"/>
</dbReference>
<dbReference type="InterPro" id="IPR058240">
    <property type="entry name" value="rSAM_sf"/>
</dbReference>
<dbReference type="SFLD" id="SFLDS00029">
    <property type="entry name" value="Radical_SAM"/>
    <property type="match status" value="1"/>
</dbReference>
<keyword evidence="4" id="KW-0949">S-adenosyl-L-methionine</keyword>
<dbReference type="CDD" id="cd01335">
    <property type="entry name" value="Radical_SAM"/>
    <property type="match status" value="1"/>
</dbReference>
<dbReference type="GO" id="GO:0051539">
    <property type="term" value="F:4 iron, 4 sulfur cluster binding"/>
    <property type="evidence" value="ECO:0007669"/>
    <property type="project" value="UniProtKB-KW"/>
</dbReference>
<evidence type="ECO:0000256" key="1">
    <source>
        <dbReference type="ARBA" id="ARBA00001966"/>
    </source>
</evidence>
<dbReference type="Pfam" id="PF04055">
    <property type="entry name" value="Radical_SAM"/>
    <property type="match status" value="1"/>
</dbReference>
<dbReference type="PROSITE" id="PS51918">
    <property type="entry name" value="RADICAL_SAM"/>
    <property type="match status" value="1"/>
</dbReference>
<evidence type="ECO:0000256" key="7">
    <source>
        <dbReference type="ARBA" id="ARBA00023014"/>
    </source>
</evidence>
<dbReference type="InterPro" id="IPR051198">
    <property type="entry name" value="BchE-like"/>
</dbReference>
<keyword evidence="3" id="KW-0808">Transferase</keyword>
<evidence type="ECO:0000256" key="6">
    <source>
        <dbReference type="ARBA" id="ARBA00023004"/>
    </source>
</evidence>
<reference evidence="10 11" key="1">
    <citation type="journal article" date="2022" name="Microbiol. Resour. Announc.">
        <title>Complete Genome Sequence of the Hyperthermophilic and Acidophilic Archaeon Saccharolobus caldissimus Strain HS-3T.</title>
        <authorList>
            <person name="Sakai H.D."/>
            <person name="Kurosawa N."/>
        </authorList>
    </citation>
    <scope>NUCLEOTIDE SEQUENCE [LARGE SCALE GENOMIC DNA]</scope>
    <source>
        <strain evidence="10 11">JCM32116</strain>
    </source>
</reference>
<proteinExistence type="predicted"/>
<evidence type="ECO:0000313" key="10">
    <source>
        <dbReference type="EMBL" id="BDB98725.1"/>
    </source>
</evidence>
<dbReference type="GeneID" id="68866473"/>
<gene>
    <name evidence="10" type="ORF">SACC_17420</name>
</gene>
<protein>
    <submittedName>
        <fullName evidence="10">B12-binding domain-containing radical SAM protein</fullName>
    </submittedName>
</protein>
<dbReference type="InterPro" id="IPR036724">
    <property type="entry name" value="Cobalamin-bd_sf"/>
</dbReference>
<dbReference type="InterPro" id="IPR007197">
    <property type="entry name" value="rSAM"/>
</dbReference>
<evidence type="ECO:0000256" key="2">
    <source>
        <dbReference type="ARBA" id="ARBA00022603"/>
    </source>
</evidence>
<dbReference type="GO" id="GO:0046872">
    <property type="term" value="F:metal ion binding"/>
    <property type="evidence" value="ECO:0007669"/>
    <property type="project" value="UniProtKB-KW"/>
</dbReference>
<evidence type="ECO:0000313" key="11">
    <source>
        <dbReference type="Proteomes" id="UP001319921"/>
    </source>
</evidence>
<dbReference type="CDD" id="cd02068">
    <property type="entry name" value="radical_SAM_B12_BD"/>
    <property type="match status" value="1"/>
</dbReference>
<dbReference type="Pfam" id="PF02310">
    <property type="entry name" value="B12-binding"/>
    <property type="match status" value="1"/>
</dbReference>
<evidence type="ECO:0000256" key="5">
    <source>
        <dbReference type="ARBA" id="ARBA00022723"/>
    </source>
</evidence>
<keyword evidence="6" id="KW-0408">Iron</keyword>
<dbReference type="SUPFAM" id="SSF52242">
    <property type="entry name" value="Cobalamin (vitamin B12)-binding domain"/>
    <property type="match status" value="1"/>
</dbReference>
<keyword evidence="7" id="KW-0411">Iron-sulfur</keyword>
<dbReference type="Proteomes" id="UP001319921">
    <property type="component" value="Chromosome"/>
</dbReference>
<dbReference type="PROSITE" id="PS51332">
    <property type="entry name" value="B12_BINDING"/>
    <property type="match status" value="1"/>
</dbReference>
<dbReference type="InterPro" id="IPR006158">
    <property type="entry name" value="Cobalamin-bd"/>
</dbReference>
<dbReference type="PANTHER" id="PTHR43409">
    <property type="entry name" value="ANAEROBIC MAGNESIUM-PROTOPORPHYRIN IX MONOMETHYL ESTER CYCLASE-RELATED"/>
    <property type="match status" value="1"/>
</dbReference>
<dbReference type="SFLD" id="SFLDG01123">
    <property type="entry name" value="methyltransferase_(Class_B)"/>
    <property type="match status" value="1"/>
</dbReference>
<dbReference type="EMBL" id="AP025226">
    <property type="protein sequence ID" value="BDB98725.1"/>
    <property type="molecule type" value="Genomic_DNA"/>
</dbReference>
<keyword evidence="11" id="KW-1185">Reference proteome</keyword>
<organism evidence="10 11">
    <name type="scientific">Saccharolobus caldissimus</name>
    <dbReference type="NCBI Taxonomy" id="1702097"/>
    <lineage>
        <taxon>Archaea</taxon>
        <taxon>Thermoproteota</taxon>
        <taxon>Thermoprotei</taxon>
        <taxon>Sulfolobales</taxon>
        <taxon>Sulfolobaceae</taxon>
        <taxon>Saccharolobus</taxon>
    </lineage>
</organism>
<dbReference type="SFLD" id="SFLDG01082">
    <property type="entry name" value="B12-binding_domain_containing"/>
    <property type="match status" value="1"/>
</dbReference>
<sequence length="498" mass="57456">MRAVSENAQIKIIDMEADEKTIDDVIKETVSFQPNIVGITLHATAAHNVSTRIVKAVKEQVKDVITIAGGHHATFVPYQIIREGFDVVVMGEGDETMMELTKAIENHEDFRQIKGIVYRNKDEEIVRTPPRPLIEDLDKLPMPALDLVEREKYPIKIFGDNQYATCIETSRGCPYACDFCSVTPTWGNKWRNKSNKRIIKELRLAKKLGYDWVFFVDDIFIVWPNRKQREELFKLMIDEDFNIRFITQMRADVTARNPELIKLAAEAGLRISFLGAESGSQEILKKMHKGLSVSDTVKAVKVLHDNGVLVLVGLILGAPYESLKDMIGTIKFAWKLGDYGADAVQFSIYTPLPGTRIFDKALREKSLFTLNWDRFDIITPVMKTKVNPLIIQILSAYGTYFFYIRKYLKSKFRIIKLKYNGEKLELLRRAERFLWKRMPHYLKDAFIGLPKALIETYKLYRAGMKLSEELINELLQTSNMIVYQDIGDKNRYFKIKTD</sequence>
<dbReference type="AlphaFoldDB" id="A0AAQ4CSE4"/>
<dbReference type="GO" id="GO:0031419">
    <property type="term" value="F:cobalamin binding"/>
    <property type="evidence" value="ECO:0007669"/>
    <property type="project" value="InterPro"/>
</dbReference>
<dbReference type="InterPro" id="IPR034466">
    <property type="entry name" value="Methyltransferase_Class_B"/>
</dbReference>
<dbReference type="GO" id="GO:0005829">
    <property type="term" value="C:cytosol"/>
    <property type="evidence" value="ECO:0007669"/>
    <property type="project" value="TreeGrafter"/>
</dbReference>
<evidence type="ECO:0000256" key="4">
    <source>
        <dbReference type="ARBA" id="ARBA00022691"/>
    </source>
</evidence>
<dbReference type="RefSeq" id="WP_229569101.1">
    <property type="nucleotide sequence ID" value="NZ_AP025226.1"/>
</dbReference>
<keyword evidence="2" id="KW-0489">Methyltransferase</keyword>
<dbReference type="Gene3D" id="3.80.30.20">
    <property type="entry name" value="tm_1862 like domain"/>
    <property type="match status" value="1"/>
</dbReference>
<dbReference type="KEGG" id="scas:SACC_17420"/>
<comment type="cofactor">
    <cofactor evidence="1">
        <name>[4Fe-4S] cluster</name>
        <dbReference type="ChEBI" id="CHEBI:49883"/>
    </cofactor>
</comment>